<gene>
    <name evidence="5" type="ORF">FHR86_003096</name>
</gene>
<dbReference type="InterPro" id="IPR013196">
    <property type="entry name" value="HTH_11"/>
</dbReference>
<dbReference type="InterPro" id="IPR051534">
    <property type="entry name" value="CBASS_pafABC_assoc_protein"/>
</dbReference>
<comment type="caution">
    <text evidence="5">The sequence shown here is derived from an EMBL/GenBank/DDBJ whole genome shotgun (WGS) entry which is preliminary data.</text>
</comment>
<evidence type="ECO:0000256" key="3">
    <source>
        <dbReference type="ARBA" id="ARBA00023163"/>
    </source>
</evidence>
<dbReference type="PANTHER" id="PTHR34580:SF3">
    <property type="entry name" value="PROTEIN PAFB"/>
    <property type="match status" value="1"/>
</dbReference>
<accession>A0ABX0TJL4</accession>
<dbReference type="InterPro" id="IPR026881">
    <property type="entry name" value="WYL_dom"/>
</dbReference>
<dbReference type="Pfam" id="PF13280">
    <property type="entry name" value="WYL"/>
    <property type="match status" value="1"/>
</dbReference>
<organism evidence="5 6">
    <name type="scientific">Paenarthrobacter ilicis</name>
    <dbReference type="NCBI Taxonomy" id="43665"/>
    <lineage>
        <taxon>Bacteria</taxon>
        <taxon>Bacillati</taxon>
        <taxon>Actinomycetota</taxon>
        <taxon>Actinomycetes</taxon>
        <taxon>Micrococcales</taxon>
        <taxon>Micrococcaceae</taxon>
        <taxon>Paenarthrobacter</taxon>
    </lineage>
</organism>
<dbReference type="Pfam" id="PF08279">
    <property type="entry name" value="HTH_11"/>
    <property type="match status" value="1"/>
</dbReference>
<proteinExistence type="predicted"/>
<keyword evidence="1" id="KW-0805">Transcription regulation</keyword>
<dbReference type="InterPro" id="IPR036388">
    <property type="entry name" value="WH-like_DNA-bd_sf"/>
</dbReference>
<dbReference type="InterPro" id="IPR018356">
    <property type="entry name" value="Tscrpt_reg_HTH_DeoR_CS"/>
</dbReference>
<keyword evidence="6" id="KW-1185">Reference proteome</keyword>
<keyword evidence="3" id="KW-0804">Transcription</keyword>
<dbReference type="InterPro" id="IPR036390">
    <property type="entry name" value="WH_DNA-bd_sf"/>
</dbReference>
<evidence type="ECO:0000256" key="1">
    <source>
        <dbReference type="ARBA" id="ARBA00023015"/>
    </source>
</evidence>
<evidence type="ECO:0000256" key="2">
    <source>
        <dbReference type="ARBA" id="ARBA00023125"/>
    </source>
</evidence>
<evidence type="ECO:0000313" key="5">
    <source>
        <dbReference type="EMBL" id="NIJ02752.1"/>
    </source>
</evidence>
<keyword evidence="2 5" id="KW-0238">DNA-binding</keyword>
<evidence type="ECO:0000259" key="4">
    <source>
        <dbReference type="PROSITE" id="PS51000"/>
    </source>
</evidence>
<sequence length="323" mass="35345">MATPSARMLALLSLLQTRRDWPGGVLADRLDVSDRTLRRDVDRLRELGYRVLAFKGPDGGYRLDAGSELPPLLFDDEQAVALAVALQASWAAGLSDPEPALRALHTVRQVMPSRLRHRVDSISFSTAPPSEPGVASDVLVALSTAVRAQEVLRFEYVQAGKESDSKPSRRRIEPHHLVFRNARWYVVGWDLDVDDWRVFRADRMVPKIPTGPTFHPRSLPGGDVQQYLSGRFRGSAGSSASWPCEGSAVLGMAASLAAPFIGEGSVEELEKDTCRVTMGSWSWVALAASLARFDAPIHRAEPAGLADAFAHLAQRFLAVDRGQ</sequence>
<evidence type="ECO:0000313" key="6">
    <source>
        <dbReference type="Proteomes" id="UP000802392"/>
    </source>
</evidence>
<dbReference type="SUPFAM" id="SSF46785">
    <property type="entry name" value="Winged helix' DNA-binding domain"/>
    <property type="match status" value="1"/>
</dbReference>
<dbReference type="GO" id="GO:0003677">
    <property type="term" value="F:DNA binding"/>
    <property type="evidence" value="ECO:0007669"/>
    <property type="project" value="UniProtKB-KW"/>
</dbReference>
<name>A0ABX0TJL4_9MICC</name>
<dbReference type="PROSITE" id="PS00894">
    <property type="entry name" value="HTH_DEOR_1"/>
    <property type="match status" value="1"/>
</dbReference>
<feature type="domain" description="HTH deoR-type" evidence="4">
    <location>
        <begin position="4"/>
        <end position="59"/>
    </location>
</feature>
<dbReference type="InterPro" id="IPR001034">
    <property type="entry name" value="DeoR_HTH"/>
</dbReference>
<protein>
    <submittedName>
        <fullName evidence="5">DNA-binding transcriptional regulator YafY</fullName>
    </submittedName>
</protein>
<dbReference type="PANTHER" id="PTHR34580">
    <property type="match status" value="1"/>
</dbReference>
<dbReference type="PROSITE" id="PS52050">
    <property type="entry name" value="WYL"/>
    <property type="match status" value="1"/>
</dbReference>
<dbReference type="Proteomes" id="UP000802392">
    <property type="component" value="Unassembled WGS sequence"/>
</dbReference>
<dbReference type="RefSeq" id="WP_167268241.1">
    <property type="nucleotide sequence ID" value="NZ_BAAAVO010000009.1"/>
</dbReference>
<reference evidence="5 6" key="1">
    <citation type="submission" date="2020-03" db="EMBL/GenBank/DDBJ databases">
        <title>Genomic Encyclopedia of Type Strains, Phase III (KMG-III): the genomes of soil and plant-associated and newly described type strains.</title>
        <authorList>
            <person name="Whitman W."/>
        </authorList>
    </citation>
    <scope>NUCLEOTIDE SEQUENCE [LARGE SCALE GENOMIC DNA]</scope>
    <source>
        <strain evidence="5 6">CECT 4207</strain>
    </source>
</reference>
<dbReference type="PROSITE" id="PS51000">
    <property type="entry name" value="HTH_DEOR_2"/>
    <property type="match status" value="1"/>
</dbReference>
<dbReference type="Gene3D" id="1.10.10.10">
    <property type="entry name" value="Winged helix-like DNA-binding domain superfamily/Winged helix DNA-binding domain"/>
    <property type="match status" value="1"/>
</dbReference>
<dbReference type="EMBL" id="JAAOZD010000006">
    <property type="protein sequence ID" value="NIJ02752.1"/>
    <property type="molecule type" value="Genomic_DNA"/>
</dbReference>